<dbReference type="EMBL" id="JBHLYW010000010">
    <property type="protein sequence ID" value="MFC0078786.1"/>
    <property type="molecule type" value="Genomic_DNA"/>
</dbReference>
<accession>A0ABV6BTM5</accession>
<name>A0ABV6BTM5_9FLAO</name>
<evidence type="ECO:0008006" key="3">
    <source>
        <dbReference type="Google" id="ProtNLM"/>
    </source>
</evidence>
<proteinExistence type="predicted"/>
<dbReference type="RefSeq" id="WP_379684284.1">
    <property type="nucleotide sequence ID" value="NZ_JBHLYW010000010.1"/>
</dbReference>
<keyword evidence="2" id="KW-1185">Reference proteome</keyword>
<sequence>MQKADLSIELQKMGRNKGLLQDLQKVKKLEKLTKTLISLGFVTTAKIYLNSEHEIIILKSILF</sequence>
<evidence type="ECO:0000313" key="2">
    <source>
        <dbReference type="Proteomes" id="UP001589734"/>
    </source>
</evidence>
<dbReference type="Proteomes" id="UP001589734">
    <property type="component" value="Unassembled WGS sequence"/>
</dbReference>
<reference evidence="1 2" key="1">
    <citation type="submission" date="2024-09" db="EMBL/GenBank/DDBJ databases">
        <authorList>
            <person name="Sun Q."/>
            <person name="Mori K."/>
        </authorList>
    </citation>
    <scope>NUCLEOTIDE SEQUENCE [LARGE SCALE GENOMIC DNA]</scope>
    <source>
        <strain evidence="1 2">CGMCC 1.12926</strain>
    </source>
</reference>
<gene>
    <name evidence="1" type="ORF">ACFFLS_17195</name>
</gene>
<comment type="caution">
    <text evidence="1">The sequence shown here is derived from an EMBL/GenBank/DDBJ whole genome shotgun (WGS) entry which is preliminary data.</text>
</comment>
<protein>
    <recommendedName>
        <fullName evidence="3">Ferrous iron transport protein A</fullName>
    </recommendedName>
</protein>
<evidence type="ECO:0000313" key="1">
    <source>
        <dbReference type="EMBL" id="MFC0078786.1"/>
    </source>
</evidence>
<organism evidence="1 2">
    <name type="scientific">Flavobacterium procerum</name>
    <dbReference type="NCBI Taxonomy" id="1455569"/>
    <lineage>
        <taxon>Bacteria</taxon>
        <taxon>Pseudomonadati</taxon>
        <taxon>Bacteroidota</taxon>
        <taxon>Flavobacteriia</taxon>
        <taxon>Flavobacteriales</taxon>
        <taxon>Flavobacteriaceae</taxon>
        <taxon>Flavobacterium</taxon>
    </lineage>
</organism>